<proteinExistence type="predicted"/>
<dbReference type="EMBL" id="MU266418">
    <property type="protein sequence ID" value="KAH7924710.1"/>
    <property type="molecule type" value="Genomic_DNA"/>
</dbReference>
<reference evidence="1" key="1">
    <citation type="journal article" date="2021" name="New Phytol.">
        <title>Evolutionary innovations through gain and loss of genes in the ectomycorrhizal Boletales.</title>
        <authorList>
            <person name="Wu G."/>
            <person name="Miyauchi S."/>
            <person name="Morin E."/>
            <person name="Kuo A."/>
            <person name="Drula E."/>
            <person name="Varga T."/>
            <person name="Kohler A."/>
            <person name="Feng B."/>
            <person name="Cao Y."/>
            <person name="Lipzen A."/>
            <person name="Daum C."/>
            <person name="Hundley H."/>
            <person name="Pangilinan J."/>
            <person name="Johnson J."/>
            <person name="Barry K."/>
            <person name="LaButti K."/>
            <person name="Ng V."/>
            <person name="Ahrendt S."/>
            <person name="Min B."/>
            <person name="Choi I.G."/>
            <person name="Park H."/>
            <person name="Plett J.M."/>
            <person name="Magnuson J."/>
            <person name="Spatafora J.W."/>
            <person name="Nagy L.G."/>
            <person name="Henrissat B."/>
            <person name="Grigoriev I.V."/>
            <person name="Yang Z.L."/>
            <person name="Xu J."/>
            <person name="Martin F.M."/>
        </authorList>
    </citation>
    <scope>NUCLEOTIDE SEQUENCE</scope>
    <source>
        <strain evidence="1">KUC20120723A-06</strain>
    </source>
</reference>
<comment type="caution">
    <text evidence="1">The sequence shown here is derived from an EMBL/GenBank/DDBJ whole genome shotgun (WGS) entry which is preliminary data.</text>
</comment>
<organism evidence="1 2">
    <name type="scientific">Leucogyrophana mollusca</name>
    <dbReference type="NCBI Taxonomy" id="85980"/>
    <lineage>
        <taxon>Eukaryota</taxon>
        <taxon>Fungi</taxon>
        <taxon>Dikarya</taxon>
        <taxon>Basidiomycota</taxon>
        <taxon>Agaricomycotina</taxon>
        <taxon>Agaricomycetes</taxon>
        <taxon>Agaricomycetidae</taxon>
        <taxon>Boletales</taxon>
        <taxon>Boletales incertae sedis</taxon>
        <taxon>Leucogyrophana</taxon>
    </lineage>
</organism>
<accession>A0ACB8BH62</accession>
<protein>
    <submittedName>
        <fullName evidence="1">Uncharacterized protein</fullName>
    </submittedName>
</protein>
<name>A0ACB8BH62_9AGAM</name>
<evidence type="ECO:0000313" key="1">
    <source>
        <dbReference type="EMBL" id="KAH7924710.1"/>
    </source>
</evidence>
<gene>
    <name evidence="1" type="ORF">BV22DRAFT_492376</name>
</gene>
<evidence type="ECO:0000313" key="2">
    <source>
        <dbReference type="Proteomes" id="UP000790709"/>
    </source>
</evidence>
<keyword evidence="2" id="KW-1185">Reference proteome</keyword>
<dbReference type="Proteomes" id="UP000790709">
    <property type="component" value="Unassembled WGS sequence"/>
</dbReference>
<sequence>MRTLAGLSMASTFDVSYIGSNCAAASIMRGPQNFGHVYLQVVLRHPRRQTTPVLINPMTQGCLHCSNSAALSRTAVCNMYSRHCPHWMRINGPVEFLGICPEFLLHMRFRGPTIDLHCTLPLFSSVPRTRKRKLLQNKD</sequence>